<proteinExistence type="predicted"/>
<evidence type="ECO:0000313" key="2">
    <source>
        <dbReference type="Proteomes" id="UP000827648"/>
    </source>
</evidence>
<accession>A0AC61TN46</accession>
<dbReference type="Proteomes" id="UP000827648">
    <property type="component" value="Segment"/>
</dbReference>
<sequence>MEENILDVLRRALQDSKFNGSDKEVAKSYQTIVGDLQRIDKDFITSEQFVSYLKAQLKSINQMKAKLHGQDLDSYSLQSAQYEYILNKWLQEYLPPQLSDTEIRKYFAELVKLNPGITKGMLMKAIKEEFPGRYDGGTAAQIAGEFNQADSLVNLIKVAKQDISEGKSYTQEEALAKLKSDRLN</sequence>
<reference evidence="1" key="1">
    <citation type="submission" date="2021-09" db="EMBL/GenBank/DDBJ databases">
        <authorList>
            <person name="Chook H.W."/>
            <person name="Hua X."/>
            <person name="Loh B."/>
            <person name="Leptihn S."/>
        </authorList>
    </citation>
    <scope>NUCLEOTIDE SEQUENCE</scope>
</reference>
<evidence type="ECO:0000313" key="1">
    <source>
        <dbReference type="EMBL" id="UCR80969.1"/>
    </source>
</evidence>
<gene>
    <name evidence="1" type="ORF">Lindwurm_ID072</name>
</gene>
<organism evidence="1 2">
    <name type="scientific">Escherichia phage Lindwurm</name>
    <dbReference type="NCBI Taxonomy" id="2872674"/>
    <lineage>
        <taxon>Viruses</taxon>
        <taxon>Duplodnaviria</taxon>
        <taxon>Heunggongvirae</taxon>
        <taxon>Uroviricota</taxon>
        <taxon>Caudoviricetes</taxon>
        <taxon>Demerecviridae</taxon>
        <taxon>Markadamsvirinae</taxon>
        <taxon>Tequintavirus</taxon>
        <taxon>Tequintavirus lindwurm</taxon>
    </lineage>
</organism>
<dbReference type="EMBL" id="OK143207">
    <property type="protein sequence ID" value="UCR80969.1"/>
    <property type="molecule type" value="Genomic_DNA"/>
</dbReference>
<keyword evidence="2" id="KW-1185">Reference proteome</keyword>
<name>A0AC61TN46_9CAUD</name>
<protein>
    <submittedName>
        <fullName evidence="1">Uncharacterized protein</fullName>
    </submittedName>
</protein>